<dbReference type="PROSITE" id="PS51892">
    <property type="entry name" value="SUBTILASE"/>
    <property type="match status" value="1"/>
</dbReference>
<keyword evidence="4 11" id="KW-0732">Signal</keyword>
<dbReference type="Gene3D" id="3.40.50.200">
    <property type="entry name" value="Peptidase S8/S53 domain"/>
    <property type="match status" value="1"/>
</dbReference>
<proteinExistence type="inferred from homology"/>
<dbReference type="Proteomes" id="UP000594263">
    <property type="component" value="Unplaced"/>
</dbReference>
<dbReference type="InterPro" id="IPR034197">
    <property type="entry name" value="Peptidases_S8_3"/>
</dbReference>
<dbReference type="InterPro" id="IPR023827">
    <property type="entry name" value="Peptidase_S8_Asp-AS"/>
</dbReference>
<dbReference type="GO" id="GO:0005576">
    <property type="term" value="C:extracellular region"/>
    <property type="evidence" value="ECO:0007669"/>
    <property type="project" value="UniProtKB-SubCell"/>
</dbReference>
<reference evidence="15" key="1">
    <citation type="submission" date="2021-01" db="UniProtKB">
        <authorList>
            <consortium name="EnsemblPlants"/>
        </authorList>
    </citation>
    <scope>IDENTIFICATION</scope>
</reference>
<dbReference type="PRINTS" id="PR00723">
    <property type="entry name" value="SUBTILISIN"/>
</dbReference>
<dbReference type="Gene3D" id="2.60.40.2310">
    <property type="match status" value="1"/>
</dbReference>
<evidence type="ECO:0000256" key="5">
    <source>
        <dbReference type="ARBA" id="ARBA00022801"/>
    </source>
</evidence>
<organism evidence="15 16">
    <name type="scientific">Kalanchoe fedtschenkoi</name>
    <name type="common">Lavender scallops</name>
    <name type="synonym">South American air plant</name>
    <dbReference type="NCBI Taxonomy" id="63787"/>
    <lineage>
        <taxon>Eukaryota</taxon>
        <taxon>Viridiplantae</taxon>
        <taxon>Streptophyta</taxon>
        <taxon>Embryophyta</taxon>
        <taxon>Tracheophyta</taxon>
        <taxon>Spermatophyta</taxon>
        <taxon>Magnoliopsida</taxon>
        <taxon>eudicotyledons</taxon>
        <taxon>Gunneridae</taxon>
        <taxon>Pentapetalae</taxon>
        <taxon>Saxifragales</taxon>
        <taxon>Crassulaceae</taxon>
        <taxon>Kalanchoe</taxon>
    </lineage>
</organism>
<dbReference type="InterPro" id="IPR041469">
    <property type="entry name" value="Subtilisin-like_FN3"/>
</dbReference>
<dbReference type="Pfam" id="PF05922">
    <property type="entry name" value="Inhibitor_I9"/>
    <property type="match status" value="1"/>
</dbReference>
<keyword evidence="5 9" id="KW-0378">Hydrolase</keyword>
<dbReference type="EnsemblPlants" id="Kaladp0068s0221.1.v1.1">
    <property type="protein sequence ID" value="Kaladp0068s0221.1.v1.1"/>
    <property type="gene ID" value="Kaladp0068s0221.v1.1"/>
</dbReference>
<dbReference type="PROSITE" id="PS00138">
    <property type="entry name" value="SUBTILASE_SER"/>
    <property type="match status" value="1"/>
</dbReference>
<evidence type="ECO:0000256" key="9">
    <source>
        <dbReference type="PROSITE-ProRule" id="PRU01240"/>
    </source>
</evidence>
<accession>A0A7N0UJT0</accession>
<dbReference type="Pfam" id="PF17766">
    <property type="entry name" value="fn3_6"/>
    <property type="match status" value="1"/>
</dbReference>
<feature type="chain" id="PRO_5029477287" description="Subtilisin-like protease SBT2.4" evidence="11">
    <location>
        <begin position="20"/>
        <end position="823"/>
    </location>
</feature>
<feature type="domain" description="Inhibitor I9" evidence="13">
    <location>
        <begin position="30"/>
        <end position="129"/>
    </location>
</feature>
<dbReference type="InterPro" id="IPR036852">
    <property type="entry name" value="Peptidase_S8/S53_dom_sf"/>
</dbReference>
<dbReference type="CDD" id="cd04852">
    <property type="entry name" value="Peptidases_S8_3"/>
    <property type="match status" value="1"/>
</dbReference>
<evidence type="ECO:0000256" key="3">
    <source>
        <dbReference type="ARBA" id="ARBA00022670"/>
    </source>
</evidence>
<dbReference type="PROSITE" id="PS00137">
    <property type="entry name" value="SUBTILASE_HIS"/>
    <property type="match status" value="1"/>
</dbReference>
<name>A0A7N0UJT0_KALFE</name>
<dbReference type="Gene3D" id="3.30.70.80">
    <property type="entry name" value="Peptidase S8 propeptide/proteinase inhibitor I9"/>
    <property type="match status" value="1"/>
</dbReference>
<sequence length="823" mass="86673">MRGELLLLAAFLLVSTVEGALSNGEADSMYLVVMEAEPLAFFQSSSDSVKEAGERVDTNSEASKAHAASLLNSHHRLLQSTLDNGTYTKLYSFHHIINGFSVKTSPAQITKLAGARGVKLVEKDSGVRLTTTYTPDYLGLPRGVWASEGGPRHAGEGVVVGIVDTGIDPLHPSFGFDPLNPYATNGSRFVGACEEGPWFPAASCNGKIVGARFFAAGAQAAAKLNASIDLLSPLDVVGHGSHVASVAAGNHGVPVIVNGYFYGRASGMAPRARIAVYKAVYPTIGTLTDVVAAIEQAVIDGVDILTLSVGPDEPPEDSVTFLGLFDLVMLNARRAGVFVVQAAGNNGPGPYTVVSYSPWAVGVAASNTDRIYPGTLVLGNGQKIAGVGLSGETFGNELIKYKLVLAKDGLRENGSFPQTPEYVEECQHPEAFDPFIVQGSIMLCTFSAGFVNQTSTLSAIIQTAKAVGLAGFVLLANPSLGDYVAEPVPFSVPAVLIPNVSDSQSIMQYYESQTLRKPKRILTRFGAKAGIGEGRVACFAGRAPVVSRFSSRGPDFINSSRFPADVLKPDIMAPGHQIWGAWSPKSVSDPILSGQSFALLSGTSMAAPHVAGVAALIKQCNPSWTPSMIASAMATTANKYDNLGDQIMAEGYQIDSLQPSAPFGFGAGQINPARALDPGLVISPEYEDYISFLCSLPNINPVTIKAATGGACNKSLGSPTPSDLNLPSLTLTSLRGSHTVRRIVKNVGDRHETYLCSALSPNGTAVSISPPVFTVQPGGLQELNIKLIVTQPMRRYTFGEIVLTGTLDHIVRIPLSVVPVSRI</sequence>
<evidence type="ECO:0000259" key="14">
    <source>
        <dbReference type="Pfam" id="PF17766"/>
    </source>
</evidence>
<comment type="similarity">
    <text evidence="2 9 10">Belongs to the peptidase S8 family.</text>
</comment>
<keyword evidence="6 9" id="KW-0720">Serine protease</keyword>
<dbReference type="InterPro" id="IPR045051">
    <property type="entry name" value="SBT"/>
</dbReference>
<evidence type="ECO:0000256" key="7">
    <source>
        <dbReference type="ARBA" id="ARBA00023180"/>
    </source>
</evidence>
<evidence type="ECO:0000256" key="11">
    <source>
        <dbReference type="SAM" id="SignalP"/>
    </source>
</evidence>
<dbReference type="InterPro" id="IPR010259">
    <property type="entry name" value="S8pro/Inhibitor_I9"/>
</dbReference>
<dbReference type="InterPro" id="IPR022398">
    <property type="entry name" value="Peptidase_S8_His-AS"/>
</dbReference>
<dbReference type="InterPro" id="IPR000209">
    <property type="entry name" value="Peptidase_S8/S53_dom"/>
</dbReference>
<keyword evidence="16" id="KW-1185">Reference proteome</keyword>
<keyword evidence="7" id="KW-0325">Glycoprotein</keyword>
<dbReference type="InterPro" id="IPR037045">
    <property type="entry name" value="S8pro/Inhibitor_I9_sf"/>
</dbReference>
<evidence type="ECO:0000259" key="12">
    <source>
        <dbReference type="Pfam" id="PF00082"/>
    </source>
</evidence>
<feature type="active site" description="Charge relay system" evidence="8 9">
    <location>
        <position position="164"/>
    </location>
</feature>
<evidence type="ECO:0000256" key="10">
    <source>
        <dbReference type="RuleBase" id="RU003355"/>
    </source>
</evidence>
<feature type="signal peptide" evidence="11">
    <location>
        <begin position="1"/>
        <end position="19"/>
    </location>
</feature>
<dbReference type="GO" id="GO:0004252">
    <property type="term" value="F:serine-type endopeptidase activity"/>
    <property type="evidence" value="ECO:0007669"/>
    <property type="project" value="UniProtKB-UniRule"/>
</dbReference>
<dbReference type="GO" id="GO:0090558">
    <property type="term" value="P:plant epidermis development"/>
    <property type="evidence" value="ECO:0007669"/>
    <property type="project" value="EnsemblPlants"/>
</dbReference>
<dbReference type="PANTHER" id="PTHR10795">
    <property type="entry name" value="PROPROTEIN CONVERTASE SUBTILISIN/KEXIN"/>
    <property type="match status" value="1"/>
</dbReference>
<dbReference type="InterPro" id="IPR023828">
    <property type="entry name" value="Peptidase_S8_Ser-AS"/>
</dbReference>
<feature type="domain" description="Subtilisin-like protease fibronectin type-III" evidence="14">
    <location>
        <begin position="723"/>
        <end position="817"/>
    </location>
</feature>
<evidence type="ECO:0000256" key="1">
    <source>
        <dbReference type="ARBA" id="ARBA00004613"/>
    </source>
</evidence>
<dbReference type="SUPFAM" id="SSF52743">
    <property type="entry name" value="Subtilisin-like"/>
    <property type="match status" value="1"/>
</dbReference>
<dbReference type="Gene3D" id="3.50.30.30">
    <property type="match status" value="1"/>
</dbReference>
<dbReference type="OMA" id="DIFMLFA"/>
<evidence type="ECO:0000259" key="13">
    <source>
        <dbReference type="Pfam" id="PF05922"/>
    </source>
</evidence>
<evidence type="ECO:0000256" key="2">
    <source>
        <dbReference type="ARBA" id="ARBA00011073"/>
    </source>
</evidence>
<dbReference type="CDD" id="cd02120">
    <property type="entry name" value="PA_subtilisin_like"/>
    <property type="match status" value="1"/>
</dbReference>
<evidence type="ECO:0000256" key="4">
    <source>
        <dbReference type="ARBA" id="ARBA00022729"/>
    </source>
</evidence>
<evidence type="ECO:0000256" key="8">
    <source>
        <dbReference type="PIRSR" id="PIRSR615500-1"/>
    </source>
</evidence>
<dbReference type="Pfam" id="PF00082">
    <property type="entry name" value="Peptidase_S8"/>
    <property type="match status" value="1"/>
</dbReference>
<dbReference type="GO" id="GO:0006508">
    <property type="term" value="P:proteolysis"/>
    <property type="evidence" value="ECO:0007669"/>
    <property type="project" value="UniProtKB-KW"/>
</dbReference>
<keyword evidence="3 9" id="KW-0645">Protease</keyword>
<evidence type="ECO:0000256" key="6">
    <source>
        <dbReference type="ARBA" id="ARBA00022825"/>
    </source>
</evidence>
<dbReference type="AlphaFoldDB" id="A0A7N0UJT0"/>
<dbReference type="Gramene" id="Kaladp0068s0221.1.v1.1">
    <property type="protein sequence ID" value="Kaladp0068s0221.1.v1.1"/>
    <property type="gene ID" value="Kaladp0068s0221.v1.1"/>
</dbReference>
<feature type="active site" description="Charge relay system" evidence="8 9">
    <location>
        <position position="604"/>
    </location>
</feature>
<feature type="active site" description="Charge relay system" evidence="8 9">
    <location>
        <position position="239"/>
    </location>
</feature>
<evidence type="ECO:0000313" key="15">
    <source>
        <dbReference type="EnsemblPlants" id="Kaladp0068s0221.1.v1.1"/>
    </source>
</evidence>
<comment type="subcellular location">
    <subcellularLocation>
        <location evidence="1">Secreted</location>
    </subcellularLocation>
</comment>
<protein>
    <recommendedName>
        <fullName evidence="17">Subtilisin-like protease SBT2.4</fullName>
    </recommendedName>
</protein>
<dbReference type="InterPro" id="IPR015500">
    <property type="entry name" value="Peptidase_S8_subtilisin-rel"/>
</dbReference>
<evidence type="ECO:0008006" key="17">
    <source>
        <dbReference type="Google" id="ProtNLM"/>
    </source>
</evidence>
<evidence type="ECO:0000313" key="16">
    <source>
        <dbReference type="Proteomes" id="UP000594263"/>
    </source>
</evidence>
<feature type="domain" description="Peptidase S8/S53" evidence="12">
    <location>
        <begin position="155"/>
        <end position="641"/>
    </location>
</feature>
<dbReference type="PROSITE" id="PS00136">
    <property type="entry name" value="SUBTILASE_ASP"/>
    <property type="match status" value="1"/>
</dbReference>